<protein>
    <recommendedName>
        <fullName evidence="3">Nuclear transport factor 2 family protein</fullName>
    </recommendedName>
</protein>
<dbReference type="Proteomes" id="UP001472978">
    <property type="component" value="Unassembled WGS sequence"/>
</dbReference>
<dbReference type="EMBL" id="JBEGCI010000005">
    <property type="protein sequence ID" value="MEQ6888580.1"/>
    <property type="molecule type" value="Genomic_DNA"/>
</dbReference>
<dbReference type="RefSeq" id="WP_349758111.1">
    <property type="nucleotide sequence ID" value="NZ_JBEGCI010000005.1"/>
</dbReference>
<dbReference type="Gene3D" id="3.10.450.50">
    <property type="match status" value="1"/>
</dbReference>
<sequence>MNAAEHLNAYAEGWTHGDADMILKATAKDFTFDDPNVGVVTRDALSDYLVGLKETIASQHEGRVPEPMLSLTELLTREEGGRLTASCWWTVPGTAIEGAGLIKVDAEGVHSEVITYHAKPGG</sequence>
<keyword evidence="2" id="KW-1185">Reference proteome</keyword>
<evidence type="ECO:0008006" key="3">
    <source>
        <dbReference type="Google" id="ProtNLM"/>
    </source>
</evidence>
<proteinExistence type="predicted"/>
<evidence type="ECO:0000313" key="2">
    <source>
        <dbReference type="Proteomes" id="UP001472978"/>
    </source>
</evidence>
<dbReference type="InterPro" id="IPR032710">
    <property type="entry name" value="NTF2-like_dom_sf"/>
</dbReference>
<reference evidence="1 2" key="1">
    <citation type="submission" date="2024-05" db="EMBL/GenBank/DDBJ databases">
        <title>Halomonas sp. CS7 16S ribosomal RNA gene Genome sequencing and assembly.</title>
        <authorList>
            <person name="Yook S."/>
        </authorList>
    </citation>
    <scope>NUCLEOTIDE SEQUENCE [LARGE SCALE GENOMIC DNA]</scope>
    <source>
        <strain evidence="1 2">CS7</strain>
    </source>
</reference>
<comment type="caution">
    <text evidence="1">The sequence shown here is derived from an EMBL/GenBank/DDBJ whole genome shotgun (WGS) entry which is preliminary data.</text>
</comment>
<dbReference type="SUPFAM" id="SSF54427">
    <property type="entry name" value="NTF2-like"/>
    <property type="match status" value="1"/>
</dbReference>
<organism evidence="1 2">
    <name type="scientific">Halomonas pelophila</name>
    <dbReference type="NCBI Taxonomy" id="3151122"/>
    <lineage>
        <taxon>Bacteria</taxon>
        <taxon>Pseudomonadati</taxon>
        <taxon>Pseudomonadota</taxon>
        <taxon>Gammaproteobacteria</taxon>
        <taxon>Oceanospirillales</taxon>
        <taxon>Halomonadaceae</taxon>
        <taxon>Halomonas</taxon>
    </lineage>
</organism>
<evidence type="ECO:0000313" key="1">
    <source>
        <dbReference type="EMBL" id="MEQ6888580.1"/>
    </source>
</evidence>
<name>A0ABV1N7Y8_9GAMM</name>
<accession>A0ABV1N7Y8</accession>
<gene>
    <name evidence="1" type="ORF">ABE957_07825</name>
</gene>